<name>A0A7X8YDR5_9MICC</name>
<dbReference type="Proteomes" id="UP000523139">
    <property type="component" value="Unassembled WGS sequence"/>
</dbReference>
<keyword evidence="2" id="KW-1185">Reference proteome</keyword>
<dbReference type="RefSeq" id="WP_168887447.1">
    <property type="nucleotide sequence ID" value="NZ_JABAHY010000006.1"/>
</dbReference>
<comment type="caution">
    <text evidence="1">The sequence shown here is derived from an EMBL/GenBank/DDBJ whole genome shotgun (WGS) entry which is preliminary data.</text>
</comment>
<organism evidence="1 2">
    <name type="scientific">Nesterenkonia sedimenti</name>
    <dbReference type="NCBI Taxonomy" id="1463632"/>
    <lineage>
        <taxon>Bacteria</taxon>
        <taxon>Bacillati</taxon>
        <taxon>Actinomycetota</taxon>
        <taxon>Actinomycetes</taxon>
        <taxon>Micrococcales</taxon>
        <taxon>Micrococcaceae</taxon>
        <taxon>Nesterenkonia</taxon>
    </lineage>
</organism>
<reference evidence="1 2" key="1">
    <citation type="submission" date="2020-04" db="EMBL/GenBank/DDBJ databases">
        <title>Nesterenkonia sp. nov., isolated from marine sediment.</title>
        <authorList>
            <person name="Zhang G."/>
        </authorList>
    </citation>
    <scope>NUCLEOTIDE SEQUENCE [LARGE SCALE GENOMIC DNA]</scope>
    <source>
        <strain evidence="1 2">MY13</strain>
    </source>
</reference>
<dbReference type="AlphaFoldDB" id="A0A7X8YDR5"/>
<proteinExistence type="predicted"/>
<dbReference type="EMBL" id="JABAHY010000006">
    <property type="protein sequence ID" value="NLS09968.1"/>
    <property type="molecule type" value="Genomic_DNA"/>
</dbReference>
<accession>A0A7X8YDR5</accession>
<gene>
    <name evidence="1" type="ORF">HGQ17_08150</name>
</gene>
<evidence type="ECO:0000313" key="2">
    <source>
        <dbReference type="Proteomes" id="UP000523139"/>
    </source>
</evidence>
<sequence>MTGALGSLILSGLFIGAALVTREWILLFGVVLAAGFVFFYSQNAGRRYAVLSSTGRHVVRSFSGLRRPLSRETFTTAEIQRLGLHASETNDDGALLLESVLFVDLPGGLRVHLAYVRGVPFHGRQLMLAEAQQVADFLGLDLERTGIGAPPGIDGQRPE</sequence>
<protein>
    <submittedName>
        <fullName evidence="1">Uncharacterized protein</fullName>
    </submittedName>
</protein>
<evidence type="ECO:0000313" key="1">
    <source>
        <dbReference type="EMBL" id="NLS09968.1"/>
    </source>
</evidence>